<dbReference type="PANTHER" id="PTHR46938">
    <property type="entry name" value="DISCOIDIN-1 SUBUNIT A-RELATED-RELATED"/>
    <property type="match status" value="1"/>
</dbReference>
<name>A0A3M0MUM8_9RHOB</name>
<dbReference type="GO" id="GO:0070492">
    <property type="term" value="F:oligosaccharide binding"/>
    <property type="evidence" value="ECO:0007669"/>
    <property type="project" value="TreeGrafter"/>
</dbReference>
<evidence type="ECO:0000313" key="3">
    <source>
        <dbReference type="Proteomes" id="UP000273516"/>
    </source>
</evidence>
<protein>
    <recommendedName>
        <fullName evidence="1">H-type lectin domain-containing protein</fullName>
    </recommendedName>
</protein>
<dbReference type="InterPro" id="IPR037221">
    <property type="entry name" value="H-type_lectin_dom_sf"/>
</dbReference>
<keyword evidence="3" id="KW-1185">Reference proteome</keyword>
<proteinExistence type="predicted"/>
<accession>A0A3M0MUM8</accession>
<dbReference type="Gene3D" id="2.60.40.2080">
    <property type="match status" value="1"/>
</dbReference>
<dbReference type="OrthoDB" id="7778021at2"/>
<dbReference type="InterPro" id="IPR019019">
    <property type="entry name" value="H-type_lectin_domain"/>
</dbReference>
<dbReference type="GO" id="GO:0030247">
    <property type="term" value="F:polysaccharide binding"/>
    <property type="evidence" value="ECO:0007669"/>
    <property type="project" value="TreeGrafter"/>
</dbReference>
<gene>
    <name evidence="2" type="ORF">C9E81_13145</name>
</gene>
<dbReference type="AlphaFoldDB" id="A0A3M0MUM8"/>
<dbReference type="GO" id="GO:0098636">
    <property type="term" value="C:protein complex involved in cell adhesion"/>
    <property type="evidence" value="ECO:0007669"/>
    <property type="project" value="TreeGrafter"/>
</dbReference>
<dbReference type="GO" id="GO:0009986">
    <property type="term" value="C:cell surface"/>
    <property type="evidence" value="ECO:0007669"/>
    <property type="project" value="TreeGrafter"/>
</dbReference>
<sequence>MKDIVEIQHDQEQTLVGELQILSATGELFNHVDEGLPMWASHGDRSVRVDVVFRTPFKESPVVTLGLTGIDSAHDQNLRFWLAARNVTPTGFTIECNTWDDTHIARAAISWHAIGAANPAA</sequence>
<comment type="caution">
    <text evidence="2">The sequence shown here is derived from an EMBL/GenBank/DDBJ whole genome shotgun (WGS) entry which is preliminary data.</text>
</comment>
<dbReference type="InterPro" id="IPR052487">
    <property type="entry name" value="Galactose-binding_lectin"/>
</dbReference>
<organism evidence="2 3">
    <name type="scientific">Paracoccus alkanivorans</name>
    <dbReference type="NCBI Taxonomy" id="2116655"/>
    <lineage>
        <taxon>Bacteria</taxon>
        <taxon>Pseudomonadati</taxon>
        <taxon>Pseudomonadota</taxon>
        <taxon>Alphaproteobacteria</taxon>
        <taxon>Rhodobacterales</taxon>
        <taxon>Paracoccaceae</taxon>
        <taxon>Paracoccus</taxon>
    </lineage>
</organism>
<dbReference type="GO" id="GO:0045335">
    <property type="term" value="C:phagocytic vesicle"/>
    <property type="evidence" value="ECO:0007669"/>
    <property type="project" value="TreeGrafter"/>
</dbReference>
<dbReference type="GO" id="GO:0098609">
    <property type="term" value="P:cell-cell adhesion"/>
    <property type="evidence" value="ECO:0007669"/>
    <property type="project" value="TreeGrafter"/>
</dbReference>
<dbReference type="Pfam" id="PF09458">
    <property type="entry name" value="H_lectin"/>
    <property type="match status" value="1"/>
</dbReference>
<dbReference type="SUPFAM" id="SSF141086">
    <property type="entry name" value="Agglutinin HPA-like"/>
    <property type="match status" value="1"/>
</dbReference>
<dbReference type="EMBL" id="QOKZ01000004">
    <property type="protein sequence ID" value="RMC35017.1"/>
    <property type="molecule type" value="Genomic_DNA"/>
</dbReference>
<evidence type="ECO:0000313" key="2">
    <source>
        <dbReference type="EMBL" id="RMC35017.1"/>
    </source>
</evidence>
<feature type="domain" description="H-type lectin" evidence="1">
    <location>
        <begin position="49"/>
        <end position="114"/>
    </location>
</feature>
<dbReference type="GO" id="GO:0046871">
    <property type="term" value="F:N-acetylgalactosamine binding"/>
    <property type="evidence" value="ECO:0007669"/>
    <property type="project" value="TreeGrafter"/>
</dbReference>
<dbReference type="Proteomes" id="UP000273516">
    <property type="component" value="Unassembled WGS sequence"/>
</dbReference>
<reference evidence="2 3" key="1">
    <citation type="submission" date="2018-07" db="EMBL/GenBank/DDBJ databases">
        <authorList>
            <person name="Zhang Y."/>
            <person name="Wang L."/>
            <person name="Ma S."/>
        </authorList>
    </citation>
    <scope>NUCLEOTIDE SEQUENCE [LARGE SCALE GENOMIC DNA]</scope>
    <source>
        <strain evidence="2 3">4-2</strain>
    </source>
</reference>
<evidence type="ECO:0000259" key="1">
    <source>
        <dbReference type="Pfam" id="PF09458"/>
    </source>
</evidence>